<protein>
    <submittedName>
        <fullName evidence="1">DNA internalization-related competence protein ComEC/Rec2</fullName>
    </submittedName>
</protein>
<keyword evidence="2" id="KW-1185">Reference proteome</keyword>
<gene>
    <name evidence="1" type="ORF">AN396_12475</name>
</gene>
<proteinExistence type="predicted"/>
<evidence type="ECO:0000313" key="2">
    <source>
        <dbReference type="Proteomes" id="UP000188605"/>
    </source>
</evidence>
<dbReference type="Proteomes" id="UP000188605">
    <property type="component" value="Unassembled WGS sequence"/>
</dbReference>
<evidence type="ECO:0000313" key="1">
    <source>
        <dbReference type="EMBL" id="ONI37702.1"/>
    </source>
</evidence>
<accession>A0ACC8X7Y6</accession>
<organism evidence="1 2">
    <name type="scientific">Candidatus Epulonipiscium fishelsonii</name>
    <dbReference type="NCBI Taxonomy" id="77094"/>
    <lineage>
        <taxon>Bacteria</taxon>
        <taxon>Bacillati</taxon>
        <taxon>Bacillota</taxon>
        <taxon>Clostridia</taxon>
        <taxon>Lachnospirales</taxon>
        <taxon>Lachnospiraceae</taxon>
        <taxon>Candidatus Epulonipiscium</taxon>
    </lineage>
</organism>
<name>A0ACC8X7Y6_9FIRM</name>
<reference evidence="1" key="1">
    <citation type="submission" date="2016-08" db="EMBL/GenBank/DDBJ databases">
        <authorList>
            <person name="Ngugi D.K."/>
            <person name="Miyake S."/>
            <person name="Stingl U."/>
        </authorList>
    </citation>
    <scope>NUCLEOTIDE SEQUENCE</scope>
    <source>
        <strain evidence="1">SCG-B11WGA-EpuloA1</strain>
    </source>
</reference>
<sequence>MHNRILFNIVLCLICGVFFFPLEMHHPINETVQYWEEQRQKKATVDISGTVVEVSQTEYSLKVIVKDIYDIPYRVMLELQNEDILITPYDKIRCSGTVMGQSIQYNPADMDYETYLKSEAILSRIKVDINDIDVIQKTPIFEKIRNKIDEQIDYVFKTNSGIIKSLLLGDKSDLNEDIQNSYFNLGVGHILVISGFHIGLIYFICTKLNIFLGMFFLRIATIIFGEKVAISIATFLFGYYSRLISTLIFCWTYCFIIGLSTSNLRACIFITLSIVAKCIWQEDDYWNNIAIAAGIIIIYNPYSLFGVGFQLSFGAMIGIGLYQFVEEYCSAKDIKLRQHTSSRFCINNLYSSMLLSLCITIILAPILAYHFYTISYISIFINAFIIEIFTVIIIGSLIILGTSFLALNLSQNLVQELNLILDTINLVLSHISTLLDPLIIRRPTTFEIILYYMCISSICIGLSVQISKHNIAKKLFERYKVAVIKSLVIILSSQLIFGFIGIDALHFSSYFIKPEAVITQLYVGQGDGTVIQHANKIIVIDGGIGSSYSKLKKHINSKGKKAIDIAIISHTDYDHVGAIIEWIKNNNEIKLLIVPKLNDEDEIDKQLIDLCTIYEIEKKEITVPTDIEIGDMALDIIAPSNITSDKNNNSLVFNLSYRDFNMLYTGDISKEVEENLDLQDIDILKVAHHGSKTSTSEKLLELSKPEYAIISCGKNNIYNHPHTQVLDDLEKYNVNVLRTDLDGAITIELYENQVKLKKYIKTEE</sequence>
<dbReference type="EMBL" id="LJDB01000105">
    <property type="protein sequence ID" value="ONI37702.1"/>
    <property type="molecule type" value="Genomic_DNA"/>
</dbReference>
<comment type="caution">
    <text evidence="1">The sequence shown here is derived from an EMBL/GenBank/DDBJ whole genome shotgun (WGS) entry which is preliminary data.</text>
</comment>